<comment type="similarity">
    <text evidence="1">Belongs to the dymeclin family.</text>
</comment>
<reference evidence="6 7" key="1">
    <citation type="submission" date="2014-11" db="EMBL/GenBank/DDBJ databases">
        <authorList>
            <person name="Zhu J."/>
            <person name="Qi W."/>
            <person name="Song R."/>
        </authorList>
    </citation>
    <scope>NUCLEOTIDE SEQUENCE [LARGE SCALE GENOMIC DNA]</scope>
</reference>
<evidence type="ECO:0000313" key="7">
    <source>
        <dbReference type="Proteomes" id="UP000041254"/>
    </source>
</evidence>
<dbReference type="VEuPathDB" id="CryptoDB:Vbra_14995"/>
<feature type="compositionally biased region" description="Polar residues" evidence="5">
    <location>
        <begin position="898"/>
        <end position="912"/>
    </location>
</feature>
<dbReference type="GO" id="GO:0005794">
    <property type="term" value="C:Golgi apparatus"/>
    <property type="evidence" value="ECO:0007669"/>
    <property type="project" value="TreeGrafter"/>
</dbReference>
<feature type="compositionally biased region" description="Low complexity" evidence="5">
    <location>
        <begin position="275"/>
        <end position="294"/>
    </location>
</feature>
<dbReference type="InterPro" id="IPR019142">
    <property type="entry name" value="Dymeclin"/>
</dbReference>
<feature type="region of interest" description="Disordered" evidence="5">
    <location>
        <begin position="1071"/>
        <end position="1129"/>
    </location>
</feature>
<keyword evidence="4" id="KW-0449">Lipoprotein</keyword>
<keyword evidence="3" id="KW-0519">Myristate</keyword>
<evidence type="ECO:0000256" key="2">
    <source>
        <dbReference type="ARBA" id="ARBA00015736"/>
    </source>
</evidence>
<feature type="compositionally biased region" description="Basic and acidic residues" evidence="5">
    <location>
        <begin position="418"/>
        <end position="427"/>
    </location>
</feature>
<feature type="region of interest" description="Disordered" evidence="5">
    <location>
        <begin position="1157"/>
        <end position="1186"/>
    </location>
</feature>
<gene>
    <name evidence="6" type="ORF">Vbra_14995</name>
</gene>
<evidence type="ECO:0000256" key="1">
    <source>
        <dbReference type="ARBA" id="ARBA00010603"/>
    </source>
</evidence>
<dbReference type="Pfam" id="PF09742">
    <property type="entry name" value="Dymeclin"/>
    <property type="match status" value="2"/>
</dbReference>
<feature type="compositionally biased region" description="Low complexity" evidence="5">
    <location>
        <begin position="393"/>
        <end position="404"/>
    </location>
</feature>
<dbReference type="STRING" id="1169540.A0A0G4FBW6"/>
<evidence type="ECO:0000313" key="6">
    <source>
        <dbReference type="EMBL" id="CEM10734.1"/>
    </source>
</evidence>
<dbReference type="Proteomes" id="UP000041254">
    <property type="component" value="Unassembled WGS sequence"/>
</dbReference>
<feature type="compositionally biased region" description="Low complexity" evidence="5">
    <location>
        <begin position="1102"/>
        <end position="1112"/>
    </location>
</feature>
<dbReference type="EMBL" id="CDMY01000405">
    <property type="protein sequence ID" value="CEM10734.1"/>
    <property type="molecule type" value="Genomic_DNA"/>
</dbReference>
<feature type="compositionally biased region" description="Gly residues" evidence="5">
    <location>
        <begin position="405"/>
        <end position="415"/>
    </location>
</feature>
<feature type="region of interest" description="Disordered" evidence="5">
    <location>
        <begin position="134"/>
        <end position="174"/>
    </location>
</feature>
<dbReference type="GO" id="GO:0007030">
    <property type="term" value="P:Golgi organization"/>
    <property type="evidence" value="ECO:0007669"/>
    <property type="project" value="TreeGrafter"/>
</dbReference>
<feature type="region of interest" description="Disordered" evidence="5">
    <location>
        <begin position="275"/>
        <end position="300"/>
    </location>
</feature>
<keyword evidence="7" id="KW-1185">Reference proteome</keyword>
<dbReference type="InParanoid" id="A0A0G4FBW6"/>
<feature type="compositionally biased region" description="Gly residues" evidence="5">
    <location>
        <begin position="883"/>
        <end position="892"/>
    </location>
</feature>
<accession>A0A0G4FBW6</accession>
<feature type="compositionally biased region" description="Low complexity" evidence="5">
    <location>
        <begin position="146"/>
        <end position="156"/>
    </location>
</feature>
<evidence type="ECO:0000256" key="4">
    <source>
        <dbReference type="ARBA" id="ARBA00023288"/>
    </source>
</evidence>
<protein>
    <recommendedName>
        <fullName evidence="2">Dymeclin</fullName>
    </recommendedName>
</protein>
<feature type="region of interest" description="Disordered" evidence="5">
    <location>
        <begin position="393"/>
        <end position="448"/>
    </location>
</feature>
<sequence>MGQSQSDIGEIVGFETLQKLTEPAQMPIDDHVWLELLKVRVPPLQPVDLDNMIRHAMFLKFITTNEVSGNFRNFLRFLTRLLTAFRNSNPDALPCSPTSLASLALIARVLLKQFVEAYTAPELLYHLEHVPQHTHMHTHAQPPPATSTSTSSAAHSTTHKYDPQGGVFTSDEEREMGVGGRRCEVVPDGCIKVTYRGKHAVVISVERPEGQRQEEQTTEHMAEYIKGQVVEWFVNDFPEDADILTNRGFVFREPTAGILTGYDLAIRMGTATVTPAAASSSDTQGPTTSSSSSSEEGPAELGRTVAVIPNGVPRNNSILVNLFLEICEFCVTTQVDFYGHAEVLRVQTILLEVLLTLFAVICPDFEHTAREAMMQDDSQRDKAKACTSDASTSASTCTTVSDGSSDGGGGAGGGVVNTEKEREREKGGGAAEGAAAREEDVGSPLPPISSKAAHSAPLYYIYLQSQQPHPQIMCPMTTAYPLEPYLLFLDAFLEALGAGVQPSKSPLHRSSVAMNHHAAEGGMNDAPGPPQVVRREGPRVLGPSLSAEFLTYLLNTLTLKGPPNESSSNPALIPKALFYRSLSILMLTNFYKAYHHTHSQPNATVQPPTSTQPPQLRGNPCVEAFAAVCDPRYVLEEPQGGEGGEMPPVRCLPLDFPGLLAVVCSDRLQEHLFAVLLYALVYRNRTFRLFLLSQTEPERTLLPILDILYRLPSLCGGSYPALGAKATGRADEVAEEEGKPVHPSCYPAPPAATVLLLVLLILSKDKHLCEAMHKTSVEWQRWFDHNGLKALTLGSLVVVTVLRLAHWNFGHSRDSFLHDIIAAIVTNLAPTLEHLNWYASDRLLDFVSLLARSYTRQVSQALREVRSMAKEHQNQQQQQAAASGGGGGGEEGGAAPVSPQTPSIGSNTSITNAAKPVQRSKSSQISQPDPKAVSVLLRGGLSLLCGALVPPRIARNVHLLYAVVRAYPSSLQSLERKLSDLQDALADVSRLFADPQEDGGRLAKEYGRLSEVLAGADLEAWRDRSALLSQLEYLRELVEYCHRQCLWESQEDNEDEDLSVESNLRQLEEVALKVPSKRPTAPSTPLLNNKTPTIHHSPQSHTPPQTNTTDAPAAPPPNPPQIASLPPAPATAATSAAVALESGLMYPGVIGVSGFSGQEGDKGRESSSASAAGVGGGGDEKESERLVLPPDPSLVEICSPGVEYGYRETHETPSYFLPLIWKTIFYLQPDHLCWEKEALV</sequence>
<feature type="compositionally biased region" description="Polar residues" evidence="5">
    <location>
        <begin position="1081"/>
        <end position="1100"/>
    </location>
</feature>
<organism evidence="6 7">
    <name type="scientific">Vitrella brassicaformis (strain CCMP3155)</name>
    <dbReference type="NCBI Taxonomy" id="1169540"/>
    <lineage>
        <taxon>Eukaryota</taxon>
        <taxon>Sar</taxon>
        <taxon>Alveolata</taxon>
        <taxon>Colpodellida</taxon>
        <taxon>Vitrellaceae</taxon>
        <taxon>Vitrella</taxon>
    </lineage>
</organism>
<feature type="region of interest" description="Disordered" evidence="5">
    <location>
        <begin position="867"/>
        <end position="929"/>
    </location>
</feature>
<dbReference type="PANTHER" id="PTHR12895:SF9">
    <property type="entry name" value="DYMECLIN"/>
    <property type="match status" value="1"/>
</dbReference>
<dbReference type="AlphaFoldDB" id="A0A0G4FBW6"/>
<dbReference type="OrthoDB" id="10253409at2759"/>
<dbReference type="PANTHER" id="PTHR12895">
    <property type="entry name" value="DYMECLIN"/>
    <property type="match status" value="1"/>
</dbReference>
<evidence type="ECO:0000256" key="5">
    <source>
        <dbReference type="SAM" id="MobiDB-lite"/>
    </source>
</evidence>
<evidence type="ECO:0000256" key="3">
    <source>
        <dbReference type="ARBA" id="ARBA00022707"/>
    </source>
</evidence>
<proteinExistence type="inferred from homology"/>
<name>A0A0G4FBW6_VITBC</name>